<organism evidence="1 2">
    <name type="scientific">Piscinibacter sakaiensis</name>
    <name type="common">Ideonella sakaiensis</name>
    <dbReference type="NCBI Taxonomy" id="1547922"/>
    <lineage>
        <taxon>Bacteria</taxon>
        <taxon>Pseudomonadati</taxon>
        <taxon>Pseudomonadota</taxon>
        <taxon>Betaproteobacteria</taxon>
        <taxon>Burkholderiales</taxon>
        <taxon>Sphaerotilaceae</taxon>
        <taxon>Piscinibacter</taxon>
    </lineage>
</organism>
<evidence type="ECO:0000313" key="1">
    <source>
        <dbReference type="EMBL" id="GAP37377.1"/>
    </source>
</evidence>
<keyword evidence="2" id="KW-1185">Reference proteome</keyword>
<dbReference type="STRING" id="1547922.ISF6_3232"/>
<dbReference type="EMBL" id="BBYR01000045">
    <property type="protein sequence ID" value="GAP37377.1"/>
    <property type="molecule type" value="Genomic_DNA"/>
</dbReference>
<name>A0A0K8P432_PISS1</name>
<evidence type="ECO:0000313" key="2">
    <source>
        <dbReference type="Proteomes" id="UP000037660"/>
    </source>
</evidence>
<gene>
    <name evidence="1" type="ORF">ISF6_3232</name>
</gene>
<reference evidence="1 2" key="2">
    <citation type="journal article" date="2016" name="Science">
        <title>A bacterium that degrades and assimilates poly(ethylene terephthalate).</title>
        <authorList>
            <person name="Yoshida S."/>
            <person name="Hiraga K."/>
            <person name="Takehana T."/>
            <person name="Taniguchi I."/>
            <person name="Yamaji H."/>
            <person name="Maeda Y."/>
            <person name="Toyohara K."/>
            <person name="Miyamoto K."/>
            <person name="Kimura Y."/>
            <person name="Oda K."/>
        </authorList>
    </citation>
    <scope>NUCLEOTIDE SEQUENCE [LARGE SCALE GENOMIC DNA]</scope>
    <source>
        <strain evidence="2">NBRC 110686 / TISTR 2288 / 201-F6</strain>
    </source>
</reference>
<accession>A0A0K8P432</accession>
<reference evidence="2" key="1">
    <citation type="submission" date="2015-07" db="EMBL/GenBank/DDBJ databases">
        <title>Discovery of a poly(ethylene terephthalate assimilation.</title>
        <authorList>
            <person name="Yoshida S."/>
            <person name="Hiraga K."/>
            <person name="Takehana T."/>
            <person name="Taniguchi I."/>
            <person name="Yamaji H."/>
            <person name="Maeda Y."/>
            <person name="Toyohara K."/>
            <person name="Miyamoto K."/>
            <person name="Kimura Y."/>
            <person name="Oda K."/>
        </authorList>
    </citation>
    <scope>NUCLEOTIDE SEQUENCE [LARGE SCALE GENOMIC DNA]</scope>
    <source>
        <strain evidence="2">NBRC 110686 / TISTR 2288 / 201-F6</strain>
    </source>
</reference>
<sequence>MPTDSNGNQVWSLGTTAGSATNPAMAGLTPIGAPAAVQLGGLPGSAADTYAALTRQQWADYLRTFVPFENSLISYATDTGQAAKAMAEASRDVNASFDARSASTQRRLRGMGLSLDADEQRAADRSTNLARSLADVGAQNSARDLTLARQQSILGLPSPQLKGLAG</sequence>
<dbReference type="AlphaFoldDB" id="A0A0K8P432"/>
<protein>
    <submittedName>
        <fullName evidence="1">Uncharacterized protein</fullName>
    </submittedName>
</protein>
<dbReference type="Proteomes" id="UP000037660">
    <property type="component" value="Unassembled WGS sequence"/>
</dbReference>
<comment type="caution">
    <text evidence="1">The sequence shown here is derived from an EMBL/GenBank/DDBJ whole genome shotgun (WGS) entry which is preliminary data.</text>
</comment>
<proteinExistence type="predicted"/>
<dbReference type="RefSeq" id="WP_054021309.1">
    <property type="nucleotide sequence ID" value="NZ_BBYR01000045.1"/>
</dbReference>